<name>A0A921MSZ9_9BACT</name>
<dbReference type="SUPFAM" id="SSF48452">
    <property type="entry name" value="TPR-like"/>
    <property type="match status" value="1"/>
</dbReference>
<dbReference type="Proteomes" id="UP000757103">
    <property type="component" value="Unassembled WGS sequence"/>
</dbReference>
<keyword evidence="1" id="KW-0802">TPR repeat</keyword>
<feature type="domain" description="AAA+ ATPase" evidence="3">
    <location>
        <begin position="24"/>
        <end position="334"/>
    </location>
</feature>
<evidence type="ECO:0000259" key="3">
    <source>
        <dbReference type="SMART" id="SM00382"/>
    </source>
</evidence>
<dbReference type="Pfam" id="PF13432">
    <property type="entry name" value="TPR_16"/>
    <property type="match status" value="1"/>
</dbReference>
<sequence length="673" mass="77564">MDDNLTIDTGNKEFQDALSLIRYTHQSVFLTGKAGTGKSTFLKYVCEHVKKKHVVLAPTGVAAIHVGGSTIHSFFKMPFRPMLPDDPDLSLTGGRIYDLLKYNKKQRQLLREVELIIIDEISMVRADMIDFIDRVLRVYSGNMRLPFGGKQLLLVGDVYQLEPVVTADMRDILGRFYPNAYFFSARVFREMALVPIELQTVYRQQDERFVKLLDKIRNNTATREELDLLNSRYIKDYECDNNDFSITLATRRDQVDFINENRLARLPGEEHTFRGEIKGDFPEGSLPTSLELVIKPGAQVMFIKNDPDRRWVNGTIGIVSDITDDEKIEVVLESGELYELERCVWENIKYTYNEKEKSIEENVLGTFVQFPIRLAWAITVHKSQGLTFNKVVIDFTGGAFAGGQTYVALSRCKSLEGIVLKKPIMHRDIFVNPDIVRFSREFNNPALIEQSLKLAQADRLYADTVKAFDEGDFDRMLQSFFKAIHTRYDIEKPVIQRYIRRKLNVINQLREKNRELRQSLADKDTVLRKYAREYYLLGNECITKAKDVRAALANFDKALALDPTMVDAWVRKGITLEDSGDEHEAMRCYNEAVRLSPLNFKALYNRGRLRYKQGDYEAALSDFAKAVKQKPGHATAHDRLGDTFIKLDMPDMAARHWAIAEELREERQQNNQK</sequence>
<protein>
    <submittedName>
        <fullName evidence="4">AAA family ATPase</fullName>
    </submittedName>
</protein>
<evidence type="ECO:0000313" key="5">
    <source>
        <dbReference type="Proteomes" id="UP000757103"/>
    </source>
</evidence>
<dbReference type="RefSeq" id="WP_273306906.1">
    <property type="nucleotide sequence ID" value="NZ_DYUD01000027.1"/>
</dbReference>
<accession>A0A921MSZ9</accession>
<keyword evidence="2" id="KW-0175">Coiled coil</keyword>
<dbReference type="EMBL" id="DYUD01000027">
    <property type="protein sequence ID" value="HJG89847.1"/>
    <property type="molecule type" value="Genomic_DNA"/>
</dbReference>
<evidence type="ECO:0000313" key="4">
    <source>
        <dbReference type="EMBL" id="HJG89847.1"/>
    </source>
</evidence>
<feature type="repeat" description="TPR" evidence="1">
    <location>
        <begin position="566"/>
        <end position="599"/>
    </location>
</feature>
<dbReference type="PROSITE" id="PS50293">
    <property type="entry name" value="TPR_REGION"/>
    <property type="match status" value="1"/>
</dbReference>
<dbReference type="CDD" id="cd18809">
    <property type="entry name" value="SF1_C_RecD"/>
    <property type="match status" value="1"/>
</dbReference>
<dbReference type="Pfam" id="PF05970">
    <property type="entry name" value="PIF1"/>
    <property type="match status" value="1"/>
</dbReference>
<feature type="coiled-coil region" evidence="2">
    <location>
        <begin position="495"/>
        <end position="526"/>
    </location>
</feature>
<dbReference type="InterPro" id="IPR003593">
    <property type="entry name" value="AAA+_ATPase"/>
</dbReference>
<evidence type="ECO:0000256" key="2">
    <source>
        <dbReference type="SAM" id="Coils"/>
    </source>
</evidence>
<comment type="caution">
    <text evidence="4">The sequence shown here is derived from an EMBL/GenBank/DDBJ whole genome shotgun (WGS) entry which is preliminary data.</text>
</comment>
<dbReference type="GO" id="GO:0003678">
    <property type="term" value="F:DNA helicase activity"/>
    <property type="evidence" value="ECO:0007669"/>
    <property type="project" value="InterPro"/>
</dbReference>
<dbReference type="InterPro" id="IPR019734">
    <property type="entry name" value="TPR_rpt"/>
</dbReference>
<dbReference type="InterPro" id="IPR010285">
    <property type="entry name" value="DNA_helicase_pif1-like_DEAD"/>
</dbReference>
<dbReference type="Gene3D" id="1.25.40.10">
    <property type="entry name" value="Tetratricopeptide repeat domain"/>
    <property type="match status" value="2"/>
</dbReference>
<gene>
    <name evidence="4" type="ORF">K8U91_10320</name>
</gene>
<proteinExistence type="predicted"/>
<dbReference type="FunFam" id="3.40.50.300:FF:001498">
    <property type="entry name" value="ATP-dependent DNA helicase"/>
    <property type="match status" value="1"/>
</dbReference>
<feature type="repeat" description="TPR" evidence="1">
    <location>
        <begin position="600"/>
        <end position="633"/>
    </location>
</feature>
<evidence type="ECO:0000256" key="1">
    <source>
        <dbReference type="PROSITE-ProRule" id="PRU00339"/>
    </source>
</evidence>
<organism evidence="4 5">
    <name type="scientific">Barnesiella viscericola</name>
    <dbReference type="NCBI Taxonomy" id="397865"/>
    <lineage>
        <taxon>Bacteria</taxon>
        <taxon>Pseudomonadati</taxon>
        <taxon>Bacteroidota</taxon>
        <taxon>Bacteroidia</taxon>
        <taxon>Bacteroidales</taxon>
        <taxon>Barnesiellaceae</taxon>
        <taxon>Barnesiella</taxon>
    </lineage>
</organism>
<dbReference type="AlphaFoldDB" id="A0A921MSZ9"/>
<dbReference type="SMART" id="SM00028">
    <property type="entry name" value="TPR"/>
    <property type="match status" value="4"/>
</dbReference>
<dbReference type="PANTHER" id="PTHR47642:SF7">
    <property type="entry name" value="ATP-DEPENDENT DNA HELICASE PIF1"/>
    <property type="match status" value="1"/>
</dbReference>
<dbReference type="SUPFAM" id="SSF52540">
    <property type="entry name" value="P-loop containing nucleoside triphosphate hydrolases"/>
    <property type="match status" value="2"/>
</dbReference>
<dbReference type="Gene3D" id="3.40.50.300">
    <property type="entry name" value="P-loop containing nucleotide triphosphate hydrolases"/>
    <property type="match status" value="2"/>
</dbReference>
<dbReference type="GO" id="GO:0000723">
    <property type="term" value="P:telomere maintenance"/>
    <property type="evidence" value="ECO:0007669"/>
    <property type="project" value="InterPro"/>
</dbReference>
<dbReference type="SMART" id="SM00382">
    <property type="entry name" value="AAA"/>
    <property type="match status" value="1"/>
</dbReference>
<dbReference type="PROSITE" id="PS50005">
    <property type="entry name" value="TPR"/>
    <property type="match status" value="2"/>
</dbReference>
<dbReference type="InterPro" id="IPR051055">
    <property type="entry name" value="PIF1_helicase"/>
</dbReference>
<dbReference type="Gene3D" id="2.30.30.940">
    <property type="match status" value="1"/>
</dbReference>
<dbReference type="InterPro" id="IPR011990">
    <property type="entry name" value="TPR-like_helical_dom_sf"/>
</dbReference>
<reference evidence="4" key="1">
    <citation type="journal article" date="2021" name="PeerJ">
        <title>Extensive microbial diversity within the chicken gut microbiome revealed by metagenomics and culture.</title>
        <authorList>
            <person name="Gilroy R."/>
            <person name="Ravi A."/>
            <person name="Getino M."/>
            <person name="Pursley I."/>
            <person name="Horton D.L."/>
            <person name="Alikhan N.F."/>
            <person name="Baker D."/>
            <person name="Gharbi K."/>
            <person name="Hall N."/>
            <person name="Watson M."/>
            <person name="Adriaenssens E.M."/>
            <person name="Foster-Nyarko E."/>
            <person name="Jarju S."/>
            <person name="Secka A."/>
            <person name="Antonio M."/>
            <person name="Oren A."/>
            <person name="Chaudhuri R.R."/>
            <person name="La Ragione R."/>
            <person name="Hildebrand F."/>
            <person name="Pallen M.J."/>
        </authorList>
    </citation>
    <scope>NUCLEOTIDE SEQUENCE</scope>
    <source>
        <strain evidence="4">CHK121-7720</strain>
    </source>
</reference>
<dbReference type="InterPro" id="IPR027417">
    <property type="entry name" value="P-loop_NTPase"/>
</dbReference>
<dbReference type="PANTHER" id="PTHR47642">
    <property type="entry name" value="ATP-DEPENDENT DNA HELICASE"/>
    <property type="match status" value="1"/>
</dbReference>
<reference evidence="4" key="2">
    <citation type="submission" date="2021-09" db="EMBL/GenBank/DDBJ databases">
        <authorList>
            <person name="Gilroy R."/>
        </authorList>
    </citation>
    <scope>NUCLEOTIDE SEQUENCE</scope>
    <source>
        <strain evidence="4">CHK121-7720</strain>
    </source>
</reference>
<dbReference type="GO" id="GO:0006281">
    <property type="term" value="P:DNA repair"/>
    <property type="evidence" value="ECO:0007669"/>
    <property type="project" value="InterPro"/>
</dbReference>